<evidence type="ECO:0000256" key="7">
    <source>
        <dbReference type="RuleBase" id="RU364112"/>
    </source>
</evidence>
<evidence type="ECO:0000256" key="3">
    <source>
        <dbReference type="ARBA" id="ARBA00022723"/>
    </source>
</evidence>
<dbReference type="CDD" id="cd16378">
    <property type="entry name" value="CcmH_N"/>
    <property type="match status" value="1"/>
</dbReference>
<evidence type="ECO:0000313" key="9">
    <source>
        <dbReference type="EMBL" id="MFC3966669.1"/>
    </source>
</evidence>
<gene>
    <name evidence="9" type="ORF">ACFOVS_00675</name>
</gene>
<keyword evidence="5" id="KW-0201">Cytochrome c-type biogenesis</keyword>
<feature type="domain" description="CcmH/CycL/Ccl2/NrfF N-terminal" evidence="8">
    <location>
        <begin position="2"/>
        <end position="143"/>
    </location>
</feature>
<dbReference type="Pfam" id="PF03918">
    <property type="entry name" value="CcmH"/>
    <property type="match status" value="1"/>
</dbReference>
<comment type="similarity">
    <text evidence="1 7">Belongs to the CcmH/CycL/Ccl2/NrfF family.</text>
</comment>
<dbReference type="InterPro" id="IPR005616">
    <property type="entry name" value="CcmH/CycL/Ccl2/NrfF_N"/>
</dbReference>
<name>A0ABV8E4K6_9HYPH</name>
<comment type="caution">
    <text evidence="9">The sequence shown here is derived from an EMBL/GenBank/DDBJ whole genome shotgun (WGS) entry which is preliminary data.</text>
</comment>
<evidence type="ECO:0000256" key="1">
    <source>
        <dbReference type="ARBA" id="ARBA00010342"/>
    </source>
</evidence>
<organism evidence="9 10">
    <name type="scientific">Rhizobium lemnae</name>
    <dbReference type="NCBI Taxonomy" id="1214924"/>
    <lineage>
        <taxon>Bacteria</taxon>
        <taxon>Pseudomonadati</taxon>
        <taxon>Pseudomonadota</taxon>
        <taxon>Alphaproteobacteria</taxon>
        <taxon>Hyphomicrobiales</taxon>
        <taxon>Rhizobiaceae</taxon>
        <taxon>Rhizobium/Agrobacterium group</taxon>
        <taxon>Rhizobium</taxon>
    </lineage>
</organism>
<feature type="transmembrane region" description="Helical" evidence="7">
    <location>
        <begin position="97"/>
        <end position="115"/>
    </location>
</feature>
<keyword evidence="6 7" id="KW-0408">Iron</keyword>
<accession>A0ABV8E4K6</accession>
<dbReference type="PANTHER" id="PTHR47870:SF1">
    <property type="entry name" value="CYTOCHROME C-TYPE BIOGENESIS PROTEIN CCMH"/>
    <property type="match status" value="1"/>
</dbReference>
<sequence length="148" mass="16487">MILLLLAPLPAYAVNPDEVLKDPKLEQRARDLSAQLRCMVCQNQSIDDSNAELAKDLRVLVRERITAGDSDEQVINYLVSRYGEFVLLKPRLSAQTIALWATPVVLFIIGGVAVYRLSRRSRPATGAEKALTAEEQARLAELLRKEEG</sequence>
<dbReference type="Gene3D" id="1.10.8.640">
    <property type="entry name" value="Cytochrome C biogenesis protein"/>
    <property type="match status" value="1"/>
</dbReference>
<evidence type="ECO:0000256" key="5">
    <source>
        <dbReference type="ARBA" id="ARBA00022748"/>
    </source>
</evidence>
<dbReference type="InterPro" id="IPR038297">
    <property type="entry name" value="CcmH/CycL/NrfF/Ccl2_sf"/>
</dbReference>
<evidence type="ECO:0000256" key="4">
    <source>
        <dbReference type="ARBA" id="ARBA00022729"/>
    </source>
</evidence>
<evidence type="ECO:0000256" key="6">
    <source>
        <dbReference type="ARBA" id="ARBA00023004"/>
    </source>
</evidence>
<comment type="function">
    <text evidence="7">Possible subunit of a heme lyase.</text>
</comment>
<keyword evidence="3 7" id="KW-0479">Metal-binding</keyword>
<dbReference type="EMBL" id="JBHSBD010000003">
    <property type="protein sequence ID" value="MFC3966669.1"/>
    <property type="molecule type" value="Genomic_DNA"/>
</dbReference>
<keyword evidence="7" id="KW-1133">Transmembrane helix</keyword>
<keyword evidence="7" id="KW-0472">Membrane</keyword>
<keyword evidence="7" id="KW-0812">Transmembrane</keyword>
<evidence type="ECO:0000256" key="2">
    <source>
        <dbReference type="ARBA" id="ARBA00022617"/>
    </source>
</evidence>
<reference evidence="10" key="1">
    <citation type="journal article" date="2019" name="Int. J. Syst. Evol. Microbiol.">
        <title>The Global Catalogue of Microorganisms (GCM) 10K type strain sequencing project: providing services to taxonomists for standard genome sequencing and annotation.</title>
        <authorList>
            <consortium name="The Broad Institute Genomics Platform"/>
            <consortium name="The Broad Institute Genome Sequencing Center for Infectious Disease"/>
            <person name="Wu L."/>
            <person name="Ma J."/>
        </authorList>
    </citation>
    <scope>NUCLEOTIDE SEQUENCE [LARGE SCALE GENOMIC DNA]</scope>
    <source>
        <strain evidence="10">TBRC 5781</strain>
    </source>
</reference>
<keyword evidence="2 7" id="KW-0349">Heme</keyword>
<dbReference type="InterPro" id="IPR051263">
    <property type="entry name" value="C-type_cytochrome_biogenesis"/>
</dbReference>
<evidence type="ECO:0000313" key="10">
    <source>
        <dbReference type="Proteomes" id="UP001595697"/>
    </source>
</evidence>
<keyword evidence="4 7" id="KW-0732">Signal</keyword>
<protein>
    <recommendedName>
        <fullName evidence="7">Cytochrome c-type biogenesis protein</fullName>
    </recommendedName>
</protein>
<keyword evidence="10" id="KW-1185">Reference proteome</keyword>
<dbReference type="RefSeq" id="WP_377307103.1">
    <property type="nucleotide sequence ID" value="NZ_JALJQZ010000007.1"/>
</dbReference>
<dbReference type="Proteomes" id="UP001595697">
    <property type="component" value="Unassembled WGS sequence"/>
</dbReference>
<dbReference type="PANTHER" id="PTHR47870">
    <property type="entry name" value="CYTOCHROME C-TYPE BIOGENESIS PROTEIN CCMH"/>
    <property type="match status" value="1"/>
</dbReference>
<evidence type="ECO:0000259" key="8">
    <source>
        <dbReference type="Pfam" id="PF03918"/>
    </source>
</evidence>
<proteinExistence type="inferred from homology"/>